<dbReference type="Gene3D" id="1.10.101.10">
    <property type="entry name" value="PGBD-like superfamily/PGBD"/>
    <property type="match status" value="2"/>
</dbReference>
<evidence type="ECO:0000313" key="3">
    <source>
        <dbReference type="Proteomes" id="UP000607281"/>
    </source>
</evidence>
<dbReference type="PANTHER" id="PTHR47197">
    <property type="entry name" value="PROTEIN NIRF"/>
    <property type="match status" value="1"/>
</dbReference>
<dbReference type="Pfam" id="PF01471">
    <property type="entry name" value="PG_binding_1"/>
    <property type="match status" value="2"/>
</dbReference>
<feature type="domain" description="Peptidoglycan binding-like" evidence="1">
    <location>
        <begin position="62"/>
        <end position="117"/>
    </location>
</feature>
<dbReference type="Gene3D" id="2.130.10.10">
    <property type="entry name" value="YVTN repeat-like/Quinoprotein amine dehydrogenase"/>
    <property type="match status" value="1"/>
</dbReference>
<proteinExistence type="predicted"/>
<dbReference type="InterPro" id="IPR036365">
    <property type="entry name" value="PGBD-like_sf"/>
</dbReference>
<sequence length="575" mass="62873">MDTLAYLHLAETYEASTTDVDLPEVSWTKNQGGALMLVASLAMGSLSWSLPTAAALKKGHRNAQVVSLQQKLKASGYFPQVATGYFGSVTEVAVKRFQQANGLKADGIAGTATLAALESNLGVSDFTIKTPQVTASQASLKRGDISDRVISLQEKLQADGYYKGGISGNFDDVTQAAVIQFQRANRLIVDGIVGKQTSSVLASSSRKLAASLPQKTTLEPFLAQELQKPENQPTIAPQSIKSPNPSQKMRLVKTISGRISPKSVVHSGNGLFFAQNMMYNHTITVYNRDYELVKVIPDEVDLSKFGHGKFPGKFRGSPVEASFSHNGKYAWVSNYQMYGTGFNNPGSDKCHPSQKTDKSFLYRINTETLKIDRVIPVGSVPKFVATSADENLILVSNWCSWDLSVVDTNQSREIRRIPLGRYPRGIVVDAASETAYIAIMGSYEIAKVNLRDFSVGWLKNIGRSPRHLNIDPAGKYLYASLNGEGKIAKISLPQGRLVNKITTGNAPRSMVLSADGQVLYVVNYGEHTVSKVRTSDMKVLQKIKVEPNPIGITYDPQTREVWVACYSGNIMIFQD</sequence>
<dbReference type="RefSeq" id="WP_190406820.1">
    <property type="nucleotide sequence ID" value="NZ_JACJRF010000012.1"/>
</dbReference>
<keyword evidence="3" id="KW-1185">Reference proteome</keyword>
<feature type="domain" description="Peptidoglycan binding-like" evidence="1">
    <location>
        <begin position="147"/>
        <end position="200"/>
    </location>
</feature>
<reference evidence="2 3" key="1">
    <citation type="journal article" date="2020" name="ISME J.">
        <title>Comparative genomics reveals insights into cyanobacterial evolution and habitat adaptation.</title>
        <authorList>
            <person name="Chen M.Y."/>
            <person name="Teng W.K."/>
            <person name="Zhao L."/>
            <person name="Hu C.X."/>
            <person name="Zhou Y.K."/>
            <person name="Han B.P."/>
            <person name="Song L.R."/>
            <person name="Shu W.S."/>
        </authorList>
    </citation>
    <scope>NUCLEOTIDE SEQUENCE [LARGE SCALE GENOMIC DNA]</scope>
    <source>
        <strain evidence="2 3">FACHB-260</strain>
    </source>
</reference>
<dbReference type="InterPro" id="IPR036366">
    <property type="entry name" value="PGBDSf"/>
</dbReference>
<dbReference type="InterPro" id="IPR011048">
    <property type="entry name" value="Haem_d1_sf"/>
</dbReference>
<dbReference type="InterPro" id="IPR011964">
    <property type="entry name" value="YVTN_b-propeller_repeat"/>
</dbReference>
<dbReference type="InterPro" id="IPR051200">
    <property type="entry name" value="Host-pathogen_enzymatic-act"/>
</dbReference>
<organism evidence="2 3">
    <name type="scientific">Anabaena subtropica FACHB-260</name>
    <dbReference type="NCBI Taxonomy" id="2692884"/>
    <lineage>
        <taxon>Bacteria</taxon>
        <taxon>Bacillati</taxon>
        <taxon>Cyanobacteriota</taxon>
        <taxon>Cyanophyceae</taxon>
        <taxon>Nostocales</taxon>
        <taxon>Nostocaceae</taxon>
        <taxon>Anabaena</taxon>
    </lineage>
</organism>
<protein>
    <submittedName>
        <fullName evidence="2">Peptidoglycan-binding protein</fullName>
    </submittedName>
</protein>
<dbReference type="SUPFAM" id="SSF51004">
    <property type="entry name" value="C-terminal (heme d1) domain of cytochrome cd1-nitrite reductase"/>
    <property type="match status" value="1"/>
</dbReference>
<gene>
    <name evidence="2" type="ORF">H6G18_09440</name>
</gene>
<dbReference type="PANTHER" id="PTHR47197:SF3">
    <property type="entry name" value="DIHYDRO-HEME D1 DEHYDROGENASE"/>
    <property type="match status" value="1"/>
</dbReference>
<dbReference type="SUPFAM" id="SSF47090">
    <property type="entry name" value="PGBD-like"/>
    <property type="match status" value="2"/>
</dbReference>
<comment type="caution">
    <text evidence="2">The sequence shown here is derived from an EMBL/GenBank/DDBJ whole genome shotgun (WGS) entry which is preliminary data.</text>
</comment>
<evidence type="ECO:0000259" key="1">
    <source>
        <dbReference type="Pfam" id="PF01471"/>
    </source>
</evidence>
<evidence type="ECO:0000313" key="2">
    <source>
        <dbReference type="EMBL" id="MBD2344368.1"/>
    </source>
</evidence>
<dbReference type="InterPro" id="IPR002477">
    <property type="entry name" value="Peptidoglycan-bd-like"/>
</dbReference>
<dbReference type="EMBL" id="JACJRF010000012">
    <property type="protein sequence ID" value="MBD2344368.1"/>
    <property type="molecule type" value="Genomic_DNA"/>
</dbReference>
<dbReference type="InterPro" id="IPR015943">
    <property type="entry name" value="WD40/YVTN_repeat-like_dom_sf"/>
</dbReference>
<dbReference type="Proteomes" id="UP000607281">
    <property type="component" value="Unassembled WGS sequence"/>
</dbReference>
<dbReference type="NCBIfam" id="TIGR02276">
    <property type="entry name" value="beta_rpt_yvtn"/>
    <property type="match status" value="1"/>
</dbReference>
<accession>A0ABR8CP82</accession>
<name>A0ABR8CP82_9NOST</name>